<dbReference type="Gene3D" id="1.10.287.130">
    <property type="match status" value="1"/>
</dbReference>
<name>A0A1H7KLL3_9FLAO</name>
<dbReference type="SMART" id="SM00388">
    <property type="entry name" value="HisKA"/>
    <property type="match status" value="1"/>
</dbReference>
<dbReference type="AlphaFoldDB" id="A0A1H7KLL3"/>
<evidence type="ECO:0000256" key="2">
    <source>
        <dbReference type="ARBA" id="ARBA00012438"/>
    </source>
</evidence>
<keyword evidence="7" id="KW-0175">Coiled coil</keyword>
<dbReference type="InterPro" id="IPR003661">
    <property type="entry name" value="HisK_dim/P_dom"/>
</dbReference>
<accession>A0A1H7KLL3</accession>
<evidence type="ECO:0000259" key="10">
    <source>
        <dbReference type="PROSITE" id="PS50110"/>
    </source>
</evidence>
<evidence type="ECO:0000256" key="7">
    <source>
        <dbReference type="SAM" id="Coils"/>
    </source>
</evidence>
<dbReference type="Proteomes" id="UP000198990">
    <property type="component" value="Unassembled WGS sequence"/>
</dbReference>
<dbReference type="InterPro" id="IPR011006">
    <property type="entry name" value="CheY-like_superfamily"/>
</dbReference>
<evidence type="ECO:0000256" key="3">
    <source>
        <dbReference type="ARBA" id="ARBA00022553"/>
    </source>
</evidence>
<feature type="domain" description="Histidine kinase" evidence="9">
    <location>
        <begin position="328"/>
        <end position="548"/>
    </location>
</feature>
<dbReference type="GO" id="GO:0000155">
    <property type="term" value="F:phosphorelay sensor kinase activity"/>
    <property type="evidence" value="ECO:0007669"/>
    <property type="project" value="InterPro"/>
</dbReference>
<dbReference type="SUPFAM" id="SSF52172">
    <property type="entry name" value="CheY-like"/>
    <property type="match status" value="1"/>
</dbReference>
<dbReference type="PROSITE" id="PS50109">
    <property type="entry name" value="HIS_KIN"/>
    <property type="match status" value="1"/>
</dbReference>
<dbReference type="Gene3D" id="3.40.50.2300">
    <property type="match status" value="1"/>
</dbReference>
<dbReference type="CDD" id="cd16922">
    <property type="entry name" value="HATPase_EvgS-ArcB-TorS-like"/>
    <property type="match status" value="1"/>
</dbReference>
<feature type="domain" description="Response regulatory" evidence="10">
    <location>
        <begin position="566"/>
        <end position="682"/>
    </location>
</feature>
<dbReference type="PROSITE" id="PS50110">
    <property type="entry name" value="RESPONSE_REGULATORY"/>
    <property type="match status" value="1"/>
</dbReference>
<keyword evidence="8" id="KW-0812">Transmembrane</keyword>
<dbReference type="InterPro" id="IPR036641">
    <property type="entry name" value="HPT_dom_sf"/>
</dbReference>
<dbReference type="InterPro" id="IPR004358">
    <property type="entry name" value="Sig_transdc_His_kin-like_C"/>
</dbReference>
<keyword evidence="12" id="KW-1185">Reference proteome</keyword>
<evidence type="ECO:0000256" key="8">
    <source>
        <dbReference type="SAM" id="Phobius"/>
    </source>
</evidence>
<evidence type="ECO:0000256" key="1">
    <source>
        <dbReference type="ARBA" id="ARBA00000085"/>
    </source>
</evidence>
<dbReference type="CDD" id="cd00156">
    <property type="entry name" value="REC"/>
    <property type="match status" value="1"/>
</dbReference>
<dbReference type="Pfam" id="PF00512">
    <property type="entry name" value="HisKA"/>
    <property type="match status" value="1"/>
</dbReference>
<dbReference type="InterPro" id="IPR003594">
    <property type="entry name" value="HATPase_dom"/>
</dbReference>
<evidence type="ECO:0000256" key="5">
    <source>
        <dbReference type="ARBA" id="ARBA00022777"/>
    </source>
</evidence>
<dbReference type="PANTHER" id="PTHR43047">
    <property type="entry name" value="TWO-COMPONENT HISTIDINE PROTEIN KINASE"/>
    <property type="match status" value="1"/>
</dbReference>
<evidence type="ECO:0000256" key="6">
    <source>
        <dbReference type="PROSITE-ProRule" id="PRU00169"/>
    </source>
</evidence>
<feature type="transmembrane region" description="Helical" evidence="8">
    <location>
        <begin position="12"/>
        <end position="31"/>
    </location>
</feature>
<dbReference type="SMART" id="SM00448">
    <property type="entry name" value="REC"/>
    <property type="match status" value="1"/>
</dbReference>
<dbReference type="SUPFAM" id="SSF55874">
    <property type="entry name" value="ATPase domain of HSP90 chaperone/DNA topoisomerase II/histidine kinase"/>
    <property type="match status" value="1"/>
</dbReference>
<evidence type="ECO:0000313" key="11">
    <source>
        <dbReference type="EMBL" id="SEK87672.1"/>
    </source>
</evidence>
<proteinExistence type="predicted"/>
<dbReference type="Pfam" id="PF00072">
    <property type="entry name" value="Response_reg"/>
    <property type="match status" value="1"/>
</dbReference>
<dbReference type="EC" id="2.7.13.3" evidence="2"/>
<dbReference type="Gene3D" id="3.30.565.10">
    <property type="entry name" value="Histidine kinase-like ATPase, C-terminal domain"/>
    <property type="match status" value="1"/>
</dbReference>
<evidence type="ECO:0000256" key="4">
    <source>
        <dbReference type="ARBA" id="ARBA00022679"/>
    </source>
</evidence>
<reference evidence="12" key="1">
    <citation type="submission" date="2016-10" db="EMBL/GenBank/DDBJ databases">
        <authorList>
            <person name="Varghese N."/>
            <person name="Submissions S."/>
        </authorList>
    </citation>
    <scope>NUCLEOTIDE SEQUENCE [LARGE SCALE GENOMIC DNA]</scope>
    <source>
        <strain evidence="12">DSM 16471</strain>
    </source>
</reference>
<dbReference type="InterPro" id="IPR001789">
    <property type="entry name" value="Sig_transdc_resp-reg_receiver"/>
</dbReference>
<evidence type="ECO:0000259" key="9">
    <source>
        <dbReference type="PROSITE" id="PS50109"/>
    </source>
</evidence>
<evidence type="ECO:0000313" key="12">
    <source>
        <dbReference type="Proteomes" id="UP000198990"/>
    </source>
</evidence>
<dbReference type="FunFam" id="3.30.565.10:FF:000010">
    <property type="entry name" value="Sensor histidine kinase RcsC"/>
    <property type="match status" value="1"/>
</dbReference>
<dbReference type="PRINTS" id="PR00344">
    <property type="entry name" value="BCTRLSENSOR"/>
</dbReference>
<dbReference type="SUPFAM" id="SSF47384">
    <property type="entry name" value="Homodimeric domain of signal transducing histidine kinase"/>
    <property type="match status" value="1"/>
</dbReference>
<organism evidence="11 12">
    <name type="scientific">Maribacter orientalis</name>
    <dbReference type="NCBI Taxonomy" id="228957"/>
    <lineage>
        <taxon>Bacteria</taxon>
        <taxon>Pseudomonadati</taxon>
        <taxon>Bacteroidota</taxon>
        <taxon>Flavobacteriia</taxon>
        <taxon>Flavobacteriales</taxon>
        <taxon>Flavobacteriaceae</taxon>
        <taxon>Maribacter</taxon>
    </lineage>
</organism>
<feature type="coiled-coil region" evidence="7">
    <location>
        <begin position="779"/>
        <end position="810"/>
    </location>
</feature>
<dbReference type="STRING" id="228957.SAMN04488008_102349"/>
<dbReference type="SMART" id="SM00387">
    <property type="entry name" value="HATPase_c"/>
    <property type="match status" value="1"/>
</dbReference>
<dbReference type="Pfam" id="PF02518">
    <property type="entry name" value="HATPase_c"/>
    <property type="match status" value="1"/>
</dbReference>
<dbReference type="InterPro" id="IPR005467">
    <property type="entry name" value="His_kinase_dom"/>
</dbReference>
<feature type="transmembrane region" description="Helical" evidence="8">
    <location>
        <begin position="273"/>
        <end position="294"/>
    </location>
</feature>
<sequence length="815" mass="92677">MDSKKNKFTLKITISYLLLVILGVIASYYIYTELQEYLATEKTTEKDNKLLKTNSFLAQLYEAESLSKLAIQTKSKVNFTAYENKIDSIYTNIEELKTLTDSDYQAGLLDSLSALLNKKVTNINALRSIRLKDQTGTAINSALKEFDKLEESLGIIKPEGLAPNLDELSPKAQSAIKKVADYLNANVLDENNPLQKAQTMDSVVQVSKNLLKDVQQENTLNENSLAVRETNINKTDLELSQQLRTILSSFEQEIIMNSLANSIKKENLLKRSIRLAVIAALLGFLVVAFFTFILNRDFWKANQFKENLEKEKAYSESLLKSREQLIATVSHDLRTPLNTISGYANIIEESDNLENNKEHISHIKSATTYVNNLVNDLLDFSQLEAGKMIAKKSTFRLDKLIQESSKNIASQYKNKEIKLILNLDESLKTSIVSDAFRLRQIISNLLGNAYKFTDKGTITLTGKVIEKNMFNHLIFQISDTGIGISKEKQELIFKEFTQAENDTDKKYGGYGLGLTITKKLTELLGGTIFLDSEIDKGSSFILEIPVEFGVESDPLPKEKVISKNLKMLVFDDDTSFLKLIGEMLKSEDIETLLFSDFNSYKTEEKFKYDVVLTDIEMPTVTGYEIVSKLKSGVYLNYTNQPILAMTGRRDLPLEHFTHEGFDELILKPFSKTALLQKLNEISNRTTKTEVIETIYSNKKNEDSYSLETIKMFLGEDKRAINEVLYSFKMDTIENRNHLKYAISNFDISKLNQIAHKMLPMFRQLQVLNAIPILENFEVLKTGEKTLEELKEESTEVLQKIEALMQEITTNLNHNS</sequence>
<keyword evidence="4" id="KW-0808">Transferase</keyword>
<keyword evidence="8" id="KW-1133">Transmembrane helix</keyword>
<keyword evidence="8" id="KW-0472">Membrane</keyword>
<keyword evidence="3 6" id="KW-0597">Phosphoprotein</keyword>
<keyword evidence="5 11" id="KW-0418">Kinase</keyword>
<comment type="catalytic activity">
    <reaction evidence="1">
        <text>ATP + protein L-histidine = ADP + protein N-phospho-L-histidine.</text>
        <dbReference type="EC" id="2.7.13.3"/>
    </reaction>
</comment>
<dbReference type="InterPro" id="IPR036097">
    <property type="entry name" value="HisK_dim/P_sf"/>
</dbReference>
<protein>
    <recommendedName>
        <fullName evidence="2">histidine kinase</fullName>
        <ecNumber evidence="2">2.7.13.3</ecNumber>
    </recommendedName>
</protein>
<dbReference type="SUPFAM" id="SSF47226">
    <property type="entry name" value="Histidine-containing phosphotransfer domain, HPT domain"/>
    <property type="match status" value="1"/>
</dbReference>
<dbReference type="CDD" id="cd00082">
    <property type="entry name" value="HisKA"/>
    <property type="match status" value="1"/>
</dbReference>
<dbReference type="EMBL" id="FNZN01000002">
    <property type="protein sequence ID" value="SEK87672.1"/>
    <property type="molecule type" value="Genomic_DNA"/>
</dbReference>
<dbReference type="InterPro" id="IPR036890">
    <property type="entry name" value="HATPase_C_sf"/>
</dbReference>
<gene>
    <name evidence="11" type="ORF">SAMN04488008_102349</name>
</gene>
<feature type="modified residue" description="4-aspartylphosphate" evidence="6">
    <location>
        <position position="614"/>
    </location>
</feature>
<dbReference type="RefSeq" id="WP_091620916.1">
    <property type="nucleotide sequence ID" value="NZ_FNZN01000002.1"/>
</dbReference>
<dbReference type="OrthoDB" id="1046984at2"/>